<evidence type="ECO:0000256" key="2">
    <source>
        <dbReference type="ARBA" id="ARBA00009928"/>
    </source>
</evidence>
<dbReference type="AlphaFoldDB" id="A0A8K0RBX9"/>
<organism evidence="14 15">
    <name type="scientific">Paraphoma chrysanthemicola</name>
    <dbReference type="NCBI Taxonomy" id="798071"/>
    <lineage>
        <taxon>Eukaryota</taxon>
        <taxon>Fungi</taxon>
        <taxon>Dikarya</taxon>
        <taxon>Ascomycota</taxon>
        <taxon>Pezizomycotina</taxon>
        <taxon>Dothideomycetes</taxon>
        <taxon>Pleosporomycetidae</taxon>
        <taxon>Pleosporales</taxon>
        <taxon>Pleosporineae</taxon>
        <taxon>Phaeosphaeriaceae</taxon>
        <taxon>Paraphoma</taxon>
    </lineage>
</organism>
<feature type="region of interest" description="Disordered" evidence="11">
    <location>
        <begin position="457"/>
        <end position="511"/>
    </location>
</feature>
<dbReference type="GO" id="GO:0042438">
    <property type="term" value="P:melanin biosynthetic process"/>
    <property type="evidence" value="ECO:0007669"/>
    <property type="project" value="UniProtKB-KW"/>
</dbReference>
<evidence type="ECO:0000256" key="6">
    <source>
        <dbReference type="ARBA" id="ARBA00023008"/>
    </source>
</evidence>
<dbReference type="GO" id="GO:0004503">
    <property type="term" value="F:tyrosinase activity"/>
    <property type="evidence" value="ECO:0007669"/>
    <property type="project" value="UniProtKB-EC"/>
</dbReference>
<dbReference type="InterPro" id="IPR050316">
    <property type="entry name" value="Tyrosinase/Hemocyanin"/>
</dbReference>
<feature type="domain" description="Tyrosinase copper-binding" evidence="13">
    <location>
        <begin position="352"/>
        <end position="363"/>
    </location>
</feature>
<evidence type="ECO:0000256" key="4">
    <source>
        <dbReference type="ARBA" id="ARBA00022723"/>
    </source>
</evidence>
<evidence type="ECO:0000256" key="11">
    <source>
        <dbReference type="SAM" id="MobiDB-lite"/>
    </source>
</evidence>
<accession>A0A8K0RBX9</accession>
<evidence type="ECO:0000256" key="1">
    <source>
        <dbReference type="ARBA" id="ARBA00001973"/>
    </source>
</evidence>
<proteinExistence type="inferred from homology"/>
<dbReference type="EC" id="1.14.18.1" evidence="3"/>
<dbReference type="Proteomes" id="UP000813461">
    <property type="component" value="Unassembled WGS sequence"/>
</dbReference>
<dbReference type="PRINTS" id="PR00092">
    <property type="entry name" value="TYROSINASE"/>
</dbReference>
<dbReference type="PROSITE" id="PS00498">
    <property type="entry name" value="TYROSINASE_2"/>
    <property type="match status" value="1"/>
</dbReference>
<evidence type="ECO:0000256" key="10">
    <source>
        <dbReference type="ARBA" id="ARBA00048881"/>
    </source>
</evidence>
<keyword evidence="5" id="KW-0560">Oxidoreductase</keyword>
<evidence type="ECO:0000313" key="15">
    <source>
        <dbReference type="Proteomes" id="UP000813461"/>
    </source>
</evidence>
<dbReference type="EMBL" id="JAGMVJ010000004">
    <property type="protein sequence ID" value="KAH7091062.1"/>
    <property type="molecule type" value="Genomic_DNA"/>
</dbReference>
<evidence type="ECO:0000256" key="9">
    <source>
        <dbReference type="ARBA" id="ARBA00048233"/>
    </source>
</evidence>
<sequence length="686" mass="77321">MKAPASSTRFMRFWVLATLSCHLASSNKFNSRYKHHMLAEFVTSSQEKASRIPQPAVLGIKRFEGDNAVPRIEIRELERRPDQFNVFLLGLQRFQNISQDDQLSYFSIAGIHGRPFTSWGGVEKDPKGSLGYCRHSSNIFSTWHRPYLALFEEMIYKNAMDVISEFPEGEFKVRMNDALHQFRLPYWDAAAVPPIGEGSYPWCVQRTTIEVELPSGDTTCKVFIQNPLFSYTFHPLPVEYFRSVASTRTDSAAVVDRWIEWNRTVRFPTTKDSTAQSQDRLVAFHLDWNSENIRQRTYSMLAMQKDYYNISNNLVRTSRGEIADSLESVHDTLHNTVGDGGHMWQTQYSSFDPIFWLLHANTDRMLAIWQALNPESYVTNHSNPLATFSSPPKSWADEHTPLHPFRCDDAGNFWTSETVRDHTKFGYTYPELVGLSEKDTLVRRVNALYGENATSQFSWDQDQQPTDDVSSVVSSQSSSSSCTTRSGLSTEVTTACRDDRGHGNRDRRHGHSAQRLDVQYHYFANIRAAKGGSDRAFKVYIYLDSAIASAQDVSGNTQAASTPILVGYTGFQSTAYQASEMLPNEMQKTGGVVALTKALEEKARVGEVASLDEATVAPYLREHMTWKIALAGDQEVFPEEVPGLEIEVSWAKFTPPTPKSFPEVQNGGFKHLMFATTGKAGGVNDA</sequence>
<keyword evidence="6" id="KW-0186">Copper</keyword>
<dbReference type="PANTHER" id="PTHR11474">
    <property type="entry name" value="TYROSINASE FAMILY MEMBER"/>
    <property type="match status" value="1"/>
</dbReference>
<keyword evidence="4" id="KW-0479">Metal-binding</keyword>
<protein>
    <recommendedName>
        <fullName evidence="3">tyrosinase</fullName>
        <ecNumber evidence="3">1.14.18.1</ecNumber>
    </recommendedName>
</protein>
<dbReference type="SUPFAM" id="SSF48056">
    <property type="entry name" value="Di-copper centre-containing domain"/>
    <property type="match status" value="1"/>
</dbReference>
<dbReference type="Gene3D" id="1.10.1280.10">
    <property type="entry name" value="Di-copper center containing domain from catechol oxidase"/>
    <property type="match status" value="1"/>
</dbReference>
<comment type="catalytic activity">
    <reaction evidence="9">
        <text>2 L-dopa + O2 = 2 L-dopaquinone + 2 H2O</text>
        <dbReference type="Rhea" id="RHEA:34287"/>
        <dbReference type="ChEBI" id="CHEBI:15377"/>
        <dbReference type="ChEBI" id="CHEBI:15379"/>
        <dbReference type="ChEBI" id="CHEBI:57504"/>
        <dbReference type="ChEBI" id="CHEBI:57924"/>
        <dbReference type="EC" id="1.14.18.1"/>
    </reaction>
</comment>
<keyword evidence="12" id="KW-0732">Signal</keyword>
<evidence type="ECO:0000256" key="3">
    <source>
        <dbReference type="ARBA" id="ARBA00011906"/>
    </source>
</evidence>
<dbReference type="InterPro" id="IPR041640">
    <property type="entry name" value="Tyrosinase_C"/>
</dbReference>
<evidence type="ECO:0000256" key="7">
    <source>
        <dbReference type="ARBA" id="ARBA00023033"/>
    </source>
</evidence>
<gene>
    <name evidence="14" type="ORF">FB567DRAFT_588966</name>
</gene>
<evidence type="ECO:0000256" key="5">
    <source>
        <dbReference type="ARBA" id="ARBA00023002"/>
    </source>
</evidence>
<name>A0A8K0RBX9_9PLEO</name>
<dbReference type="OrthoDB" id="6132182at2759"/>
<feature type="signal peptide" evidence="12">
    <location>
        <begin position="1"/>
        <end position="26"/>
    </location>
</feature>
<reference evidence="14" key="1">
    <citation type="journal article" date="2021" name="Nat. Commun.">
        <title>Genetic determinants of endophytism in the Arabidopsis root mycobiome.</title>
        <authorList>
            <person name="Mesny F."/>
            <person name="Miyauchi S."/>
            <person name="Thiergart T."/>
            <person name="Pickel B."/>
            <person name="Atanasova L."/>
            <person name="Karlsson M."/>
            <person name="Huettel B."/>
            <person name="Barry K.W."/>
            <person name="Haridas S."/>
            <person name="Chen C."/>
            <person name="Bauer D."/>
            <person name="Andreopoulos W."/>
            <person name="Pangilinan J."/>
            <person name="LaButti K."/>
            <person name="Riley R."/>
            <person name="Lipzen A."/>
            <person name="Clum A."/>
            <person name="Drula E."/>
            <person name="Henrissat B."/>
            <person name="Kohler A."/>
            <person name="Grigoriev I.V."/>
            <person name="Martin F.M."/>
            <person name="Hacquard S."/>
        </authorList>
    </citation>
    <scope>NUCLEOTIDE SEQUENCE</scope>
    <source>
        <strain evidence="14">MPI-SDFR-AT-0120</strain>
    </source>
</reference>
<feature type="compositionally biased region" description="Low complexity" evidence="11">
    <location>
        <begin position="460"/>
        <end position="490"/>
    </location>
</feature>
<comment type="similarity">
    <text evidence="2">Belongs to the tyrosinase family.</text>
</comment>
<keyword evidence="15" id="KW-1185">Reference proteome</keyword>
<evidence type="ECO:0000259" key="13">
    <source>
        <dbReference type="PROSITE" id="PS00498"/>
    </source>
</evidence>
<dbReference type="InterPro" id="IPR008922">
    <property type="entry name" value="Di-copper_centre_dom_sf"/>
</dbReference>
<dbReference type="Pfam" id="PF18132">
    <property type="entry name" value="Tyrosinase_C"/>
    <property type="match status" value="1"/>
</dbReference>
<dbReference type="InterPro" id="IPR002227">
    <property type="entry name" value="Tyrosinase_Cu-bd"/>
</dbReference>
<evidence type="ECO:0000256" key="8">
    <source>
        <dbReference type="ARBA" id="ARBA00023101"/>
    </source>
</evidence>
<evidence type="ECO:0000256" key="12">
    <source>
        <dbReference type="SAM" id="SignalP"/>
    </source>
</evidence>
<feature type="chain" id="PRO_5035423129" description="tyrosinase" evidence="12">
    <location>
        <begin position="27"/>
        <end position="686"/>
    </location>
</feature>
<evidence type="ECO:0000313" key="14">
    <source>
        <dbReference type="EMBL" id="KAH7091062.1"/>
    </source>
</evidence>
<dbReference type="PANTHER" id="PTHR11474:SF76">
    <property type="entry name" value="SHKT DOMAIN-CONTAINING PROTEIN"/>
    <property type="match status" value="1"/>
</dbReference>
<keyword evidence="7" id="KW-0503">Monooxygenase</keyword>
<comment type="cofactor">
    <cofactor evidence="1">
        <name>Cu(2+)</name>
        <dbReference type="ChEBI" id="CHEBI:29036"/>
    </cofactor>
</comment>
<dbReference type="GO" id="GO:0046872">
    <property type="term" value="F:metal ion binding"/>
    <property type="evidence" value="ECO:0007669"/>
    <property type="project" value="UniProtKB-KW"/>
</dbReference>
<dbReference type="Pfam" id="PF00264">
    <property type="entry name" value="Tyrosinase"/>
    <property type="match status" value="1"/>
</dbReference>
<comment type="caution">
    <text evidence="14">The sequence shown here is derived from an EMBL/GenBank/DDBJ whole genome shotgun (WGS) entry which is preliminary data.</text>
</comment>
<keyword evidence="8" id="KW-0470">Melanin biosynthesis</keyword>
<comment type="catalytic activity">
    <reaction evidence="10">
        <text>L-tyrosine + O2 = L-dopaquinone + H2O</text>
        <dbReference type="Rhea" id="RHEA:18117"/>
        <dbReference type="ChEBI" id="CHEBI:15377"/>
        <dbReference type="ChEBI" id="CHEBI:15379"/>
        <dbReference type="ChEBI" id="CHEBI:57924"/>
        <dbReference type="ChEBI" id="CHEBI:58315"/>
        <dbReference type="EC" id="1.14.18.1"/>
    </reaction>
</comment>